<dbReference type="HOGENOM" id="CLU_2426981_0_0_1"/>
<sequence length="91" mass="10304">MDDLGNALLKKHHDAHVAYWSNVGGEGYDVNRFDEGFRAGWQDACQGATDDSKMEERKQQHIAGWGPSDHIWEYEHGYKEAITAKNTGEQP</sequence>
<protein>
    <submittedName>
        <fullName evidence="1">Uncharacterized protein</fullName>
    </submittedName>
</protein>
<evidence type="ECO:0000313" key="1">
    <source>
        <dbReference type="EMBL" id="EJT99033.1"/>
    </source>
</evidence>
<dbReference type="Proteomes" id="UP000030653">
    <property type="component" value="Unassembled WGS sequence"/>
</dbReference>
<proteinExistence type="predicted"/>
<dbReference type="AlphaFoldDB" id="M5FSV2"/>
<dbReference type="OrthoDB" id="10277681at2759"/>
<evidence type="ECO:0000313" key="2">
    <source>
        <dbReference type="Proteomes" id="UP000030653"/>
    </source>
</evidence>
<gene>
    <name evidence="1" type="ORF">DACRYDRAFT_24115</name>
</gene>
<dbReference type="GeneID" id="63688614"/>
<accession>M5FSV2</accession>
<dbReference type="RefSeq" id="XP_040625931.1">
    <property type="nucleotide sequence ID" value="XM_040773552.1"/>
</dbReference>
<name>M5FSV2_DACPD</name>
<organism evidence="1 2">
    <name type="scientific">Dacryopinax primogenitus (strain DJM 731)</name>
    <name type="common">Brown rot fungus</name>
    <dbReference type="NCBI Taxonomy" id="1858805"/>
    <lineage>
        <taxon>Eukaryota</taxon>
        <taxon>Fungi</taxon>
        <taxon>Dikarya</taxon>
        <taxon>Basidiomycota</taxon>
        <taxon>Agaricomycotina</taxon>
        <taxon>Dacrymycetes</taxon>
        <taxon>Dacrymycetales</taxon>
        <taxon>Dacrymycetaceae</taxon>
        <taxon>Dacryopinax</taxon>
    </lineage>
</organism>
<keyword evidence="2" id="KW-1185">Reference proteome</keyword>
<dbReference type="EMBL" id="JH795871">
    <property type="protein sequence ID" value="EJT99033.1"/>
    <property type="molecule type" value="Genomic_DNA"/>
</dbReference>
<reference evidence="1 2" key="1">
    <citation type="journal article" date="2012" name="Science">
        <title>The Paleozoic origin of enzymatic lignin decomposition reconstructed from 31 fungal genomes.</title>
        <authorList>
            <person name="Floudas D."/>
            <person name="Binder M."/>
            <person name="Riley R."/>
            <person name="Barry K."/>
            <person name="Blanchette R.A."/>
            <person name="Henrissat B."/>
            <person name="Martinez A.T."/>
            <person name="Otillar R."/>
            <person name="Spatafora J.W."/>
            <person name="Yadav J.S."/>
            <person name="Aerts A."/>
            <person name="Benoit I."/>
            <person name="Boyd A."/>
            <person name="Carlson A."/>
            <person name="Copeland A."/>
            <person name="Coutinho P.M."/>
            <person name="de Vries R.P."/>
            <person name="Ferreira P."/>
            <person name="Findley K."/>
            <person name="Foster B."/>
            <person name="Gaskell J."/>
            <person name="Glotzer D."/>
            <person name="Gorecki P."/>
            <person name="Heitman J."/>
            <person name="Hesse C."/>
            <person name="Hori C."/>
            <person name="Igarashi K."/>
            <person name="Jurgens J.A."/>
            <person name="Kallen N."/>
            <person name="Kersten P."/>
            <person name="Kohler A."/>
            <person name="Kuees U."/>
            <person name="Kumar T.K.A."/>
            <person name="Kuo A."/>
            <person name="LaButti K."/>
            <person name="Larrondo L.F."/>
            <person name="Lindquist E."/>
            <person name="Ling A."/>
            <person name="Lombard V."/>
            <person name="Lucas S."/>
            <person name="Lundell T."/>
            <person name="Martin R."/>
            <person name="McLaughlin D.J."/>
            <person name="Morgenstern I."/>
            <person name="Morin E."/>
            <person name="Murat C."/>
            <person name="Nagy L.G."/>
            <person name="Nolan M."/>
            <person name="Ohm R.A."/>
            <person name="Patyshakuliyeva A."/>
            <person name="Rokas A."/>
            <person name="Ruiz-Duenas F.J."/>
            <person name="Sabat G."/>
            <person name="Salamov A."/>
            <person name="Samejima M."/>
            <person name="Schmutz J."/>
            <person name="Slot J.C."/>
            <person name="St John F."/>
            <person name="Stenlid J."/>
            <person name="Sun H."/>
            <person name="Sun S."/>
            <person name="Syed K."/>
            <person name="Tsang A."/>
            <person name="Wiebenga A."/>
            <person name="Young D."/>
            <person name="Pisabarro A."/>
            <person name="Eastwood D.C."/>
            <person name="Martin F."/>
            <person name="Cullen D."/>
            <person name="Grigoriev I.V."/>
            <person name="Hibbett D.S."/>
        </authorList>
    </citation>
    <scope>NUCLEOTIDE SEQUENCE [LARGE SCALE GENOMIC DNA]</scope>
    <source>
        <strain evidence="1 2">DJM-731 SS1</strain>
    </source>
</reference>
<dbReference type="STRING" id="1858805.M5FSV2"/>